<name>A0A6G1IKG4_9PLEO</name>
<gene>
    <name evidence="2" type="ORF">K458DRAFT_394588</name>
</gene>
<accession>A0A6G1IKG4</accession>
<reference evidence="2" key="1">
    <citation type="journal article" date="2020" name="Stud. Mycol.">
        <title>101 Dothideomycetes genomes: a test case for predicting lifestyles and emergence of pathogens.</title>
        <authorList>
            <person name="Haridas S."/>
            <person name="Albert R."/>
            <person name="Binder M."/>
            <person name="Bloem J."/>
            <person name="Labutti K."/>
            <person name="Salamov A."/>
            <person name="Andreopoulos B."/>
            <person name="Baker S."/>
            <person name="Barry K."/>
            <person name="Bills G."/>
            <person name="Bluhm B."/>
            <person name="Cannon C."/>
            <person name="Castanera R."/>
            <person name="Culley D."/>
            <person name="Daum C."/>
            <person name="Ezra D."/>
            <person name="Gonzalez J."/>
            <person name="Henrissat B."/>
            <person name="Kuo A."/>
            <person name="Liang C."/>
            <person name="Lipzen A."/>
            <person name="Lutzoni F."/>
            <person name="Magnuson J."/>
            <person name="Mondo S."/>
            <person name="Nolan M."/>
            <person name="Ohm R."/>
            <person name="Pangilinan J."/>
            <person name="Park H.-J."/>
            <person name="Ramirez L."/>
            <person name="Alfaro M."/>
            <person name="Sun H."/>
            <person name="Tritt A."/>
            <person name="Yoshinaga Y."/>
            <person name="Zwiers L.-H."/>
            <person name="Turgeon B."/>
            <person name="Goodwin S."/>
            <person name="Spatafora J."/>
            <person name="Crous P."/>
            <person name="Grigoriev I."/>
        </authorList>
    </citation>
    <scope>NUCLEOTIDE SEQUENCE</scope>
    <source>
        <strain evidence="2">CBS 122367</strain>
    </source>
</reference>
<proteinExistence type="predicted"/>
<evidence type="ECO:0000313" key="3">
    <source>
        <dbReference type="Proteomes" id="UP000799291"/>
    </source>
</evidence>
<feature type="compositionally biased region" description="Polar residues" evidence="1">
    <location>
        <begin position="273"/>
        <end position="286"/>
    </location>
</feature>
<sequence length="586" mass="64386">MSLLTTQNLHSLNAANKFTTGTPHSPLNNFFSTSSAPIDDDMCSAISFTSTWTIPSQPPEPPCRDLVTLLKQHASFCTPNQTLDITQPIYAPLHGPSIDTKWARERNVAQARETGLLSRPLRGWRERKQSPVERGKNFWVQPEDDGEESSECEFGFDDEEWLASEDEMQVRAESTASPPAVDDETMAMDLDMDYLPSVLVEPVAKGDFDGMEMEDSPTNPHVSLPVMQQKLDMFDVCAVTSTTKTIYPRLVSSNDDEEMTDVDDVVSSDLCTTPSPSADLTLSPASRGSPPFASPSLPVPPSSPFELFCPPGLITVSDAWAFIAHMAQNPGTAFQIQAPKLDLRKAAIFNRKHPIAELLMKALNDPRSSLRTPLANQDTIPFCQIASLPPPNTVAVDRHLGAGVELTLTECMVYFTNHYCQRPLLVRFVRAGLNGGSIANEINMWRQLSGNAAFSHSKVWTRLRRAYPAVPVPDPRGVQTTDFTAQTWKTPTTGIDYPLLALEHGVAQPIRGADAGPLTHLIQWCKAAGAYRAMLSDVPALLQRANIPATIEKPKRDGCPDQAAVERHQKRVAQDRARVLLTRGPG</sequence>
<dbReference type="OrthoDB" id="3751150at2759"/>
<protein>
    <submittedName>
        <fullName evidence="2">Uncharacterized protein</fullName>
    </submittedName>
</protein>
<dbReference type="Proteomes" id="UP000799291">
    <property type="component" value="Unassembled WGS sequence"/>
</dbReference>
<feature type="region of interest" description="Disordered" evidence="1">
    <location>
        <begin position="273"/>
        <end position="295"/>
    </location>
</feature>
<keyword evidence="3" id="KW-1185">Reference proteome</keyword>
<organism evidence="2 3">
    <name type="scientific">Lentithecium fluviatile CBS 122367</name>
    <dbReference type="NCBI Taxonomy" id="1168545"/>
    <lineage>
        <taxon>Eukaryota</taxon>
        <taxon>Fungi</taxon>
        <taxon>Dikarya</taxon>
        <taxon>Ascomycota</taxon>
        <taxon>Pezizomycotina</taxon>
        <taxon>Dothideomycetes</taxon>
        <taxon>Pleosporomycetidae</taxon>
        <taxon>Pleosporales</taxon>
        <taxon>Massarineae</taxon>
        <taxon>Lentitheciaceae</taxon>
        <taxon>Lentithecium</taxon>
    </lineage>
</organism>
<evidence type="ECO:0000313" key="2">
    <source>
        <dbReference type="EMBL" id="KAF2678727.1"/>
    </source>
</evidence>
<evidence type="ECO:0000256" key="1">
    <source>
        <dbReference type="SAM" id="MobiDB-lite"/>
    </source>
</evidence>
<feature type="region of interest" description="Disordered" evidence="1">
    <location>
        <begin position="552"/>
        <end position="571"/>
    </location>
</feature>
<dbReference type="AlphaFoldDB" id="A0A6G1IKG4"/>
<dbReference type="EMBL" id="MU005609">
    <property type="protein sequence ID" value="KAF2678727.1"/>
    <property type="molecule type" value="Genomic_DNA"/>
</dbReference>